<reference evidence="8 9" key="1">
    <citation type="journal article" date="2015" name="Genome Biol. Evol.">
        <title>Phylogenomic analyses indicate that early fungi evolved digesting cell walls of algal ancestors of land plants.</title>
        <authorList>
            <person name="Chang Y."/>
            <person name="Wang S."/>
            <person name="Sekimoto S."/>
            <person name="Aerts A.L."/>
            <person name="Choi C."/>
            <person name="Clum A."/>
            <person name="LaButti K.M."/>
            <person name="Lindquist E.A."/>
            <person name="Yee Ngan C."/>
            <person name="Ohm R.A."/>
            <person name="Salamov A.A."/>
            <person name="Grigoriev I.V."/>
            <person name="Spatafora J.W."/>
            <person name="Berbee M.L."/>
        </authorList>
    </citation>
    <scope>NUCLEOTIDE SEQUENCE [LARGE SCALE GENOMIC DNA]</scope>
    <source>
        <strain evidence="8 9">JEL478</strain>
    </source>
</reference>
<comment type="subcellular location">
    <subcellularLocation>
        <location evidence="1">Membrane</location>
    </subcellularLocation>
</comment>
<evidence type="ECO:0000259" key="7">
    <source>
        <dbReference type="Pfam" id="PF04884"/>
    </source>
</evidence>
<proteinExistence type="inferred from homology"/>
<organism evidence="8 9">
    <name type="scientific">Gonapodya prolifera (strain JEL478)</name>
    <name type="common">Monoblepharis prolifera</name>
    <dbReference type="NCBI Taxonomy" id="1344416"/>
    <lineage>
        <taxon>Eukaryota</taxon>
        <taxon>Fungi</taxon>
        <taxon>Fungi incertae sedis</taxon>
        <taxon>Chytridiomycota</taxon>
        <taxon>Chytridiomycota incertae sedis</taxon>
        <taxon>Monoblepharidomycetes</taxon>
        <taxon>Monoblepharidales</taxon>
        <taxon>Gonapodyaceae</taxon>
        <taxon>Gonapodya</taxon>
    </lineage>
</organism>
<feature type="transmembrane region" description="Helical" evidence="6">
    <location>
        <begin position="230"/>
        <end position="251"/>
    </location>
</feature>
<dbReference type="GO" id="GO:0016020">
    <property type="term" value="C:membrane"/>
    <property type="evidence" value="ECO:0007669"/>
    <property type="project" value="UniProtKB-SubCell"/>
</dbReference>
<sequence>MSTQLPIMIIVCSLWTHSEEQRSNSCRGRTMGMRFQPFRSMFLPLGYPESVHSTYARFHAWQFIETMIGSSVGVLCSQSMLASLGAASSSSASETLGGAVAIQWILKDGFGELGKLAFIQRFSGSFDSHPKTWKLAGECMSLIGSSLQLATLLVLPSYFLPVASLGYAFRAVHYTLWGASHTTFARHFSTQSNLGDVVAKDDSQMTVAHLLGLFGGTTVLGLAGGNPSAAFLYGCFAVMGTAHFGATVMLVRGTGFEILNQARLQLLAAEYVDLVRLRESPAGTPGQDLAQLSDPDVLKLHEGFVGEWLPRRSPNLKDAPNGISLALRTDIKLGVSVARVFRDLRGRATDLTELKLALEVMKDEQYVIQYGVLKKNHGSEDAQFFVTFRDGSKTEDVVRSILHATFLSHLIQNLGTKSVDIDTDLTVTSLAWRRAHEQSFVAALKRANWDVDTVYWTDEGVRGHW</sequence>
<keyword evidence="4 6" id="KW-1133">Transmembrane helix</keyword>
<keyword evidence="9" id="KW-1185">Reference proteome</keyword>
<dbReference type="InterPro" id="IPR054549">
    <property type="entry name" value="UVB_sens_RUS_dom"/>
</dbReference>
<dbReference type="OMA" id="WTHSEEQ"/>
<keyword evidence="3 6" id="KW-0812">Transmembrane</keyword>
<evidence type="ECO:0000313" key="8">
    <source>
        <dbReference type="EMBL" id="KXS14932.1"/>
    </source>
</evidence>
<dbReference type="InterPro" id="IPR006968">
    <property type="entry name" value="RUS_fam"/>
</dbReference>
<evidence type="ECO:0000256" key="6">
    <source>
        <dbReference type="SAM" id="Phobius"/>
    </source>
</evidence>
<dbReference type="PANTHER" id="PTHR12770">
    <property type="entry name" value="RUS1 FAMILY PROTEIN C16ORF58"/>
    <property type="match status" value="1"/>
</dbReference>
<name>A0A139ADN6_GONPJ</name>
<protein>
    <submittedName>
        <fullName evidence="8">DUF647-domain-containing protein</fullName>
    </submittedName>
</protein>
<dbReference type="AlphaFoldDB" id="A0A139ADN6"/>
<dbReference type="OrthoDB" id="19606at2759"/>
<dbReference type="PANTHER" id="PTHR12770:SF31">
    <property type="entry name" value="RUS FAMILY MEMBER 1"/>
    <property type="match status" value="1"/>
</dbReference>
<evidence type="ECO:0000313" key="9">
    <source>
        <dbReference type="Proteomes" id="UP000070544"/>
    </source>
</evidence>
<evidence type="ECO:0000256" key="3">
    <source>
        <dbReference type="ARBA" id="ARBA00022692"/>
    </source>
</evidence>
<dbReference type="EMBL" id="KQ965765">
    <property type="protein sequence ID" value="KXS14932.1"/>
    <property type="molecule type" value="Genomic_DNA"/>
</dbReference>
<feature type="domain" description="Protein root UVB sensitive/RUS" evidence="7">
    <location>
        <begin position="37"/>
        <end position="272"/>
    </location>
</feature>
<evidence type="ECO:0000256" key="4">
    <source>
        <dbReference type="ARBA" id="ARBA00022989"/>
    </source>
</evidence>
<gene>
    <name evidence="8" type="ORF">M427DRAFT_332344</name>
</gene>
<accession>A0A139ADN6</accession>
<comment type="similarity">
    <text evidence="2">Belongs to the RUS1 family.</text>
</comment>
<evidence type="ECO:0000256" key="5">
    <source>
        <dbReference type="ARBA" id="ARBA00023136"/>
    </source>
</evidence>
<evidence type="ECO:0000256" key="1">
    <source>
        <dbReference type="ARBA" id="ARBA00004370"/>
    </source>
</evidence>
<dbReference type="Pfam" id="PF04884">
    <property type="entry name" value="UVB_sens_prot"/>
    <property type="match status" value="1"/>
</dbReference>
<dbReference type="Proteomes" id="UP000070544">
    <property type="component" value="Unassembled WGS sequence"/>
</dbReference>
<evidence type="ECO:0000256" key="2">
    <source>
        <dbReference type="ARBA" id="ARBA00007558"/>
    </source>
</evidence>
<keyword evidence="5 6" id="KW-0472">Membrane</keyword>
<feature type="transmembrane region" description="Helical" evidence="6">
    <location>
        <begin position="149"/>
        <end position="169"/>
    </location>
</feature>